<evidence type="ECO:0000313" key="2">
    <source>
        <dbReference type="Proteomes" id="UP000216605"/>
    </source>
</evidence>
<dbReference type="EMBL" id="NOXV01000132">
    <property type="protein sequence ID" value="OYQ45939.1"/>
    <property type="molecule type" value="Genomic_DNA"/>
</dbReference>
<dbReference type="RefSeq" id="WP_094412007.1">
    <property type="nucleotide sequence ID" value="NZ_NOXV01000132.1"/>
</dbReference>
<gene>
    <name evidence="1" type="ORF">CHU92_01800</name>
</gene>
<protein>
    <submittedName>
        <fullName evidence="1">Uncharacterized protein</fullName>
    </submittedName>
</protein>
<sequence>MNIIMEKLDGLIQYVLDFIHKVKGYVDDIIAFFEDLRDKIEGLLDYVESKIQSIEDFVGELKQHNEEGAEATAQ</sequence>
<accession>A0A255ZX37</accession>
<reference evidence="1 2" key="1">
    <citation type="submission" date="2017-07" db="EMBL/GenBank/DDBJ databases">
        <title>Flavobacterium cyanobacteriorum sp. nov., isolated from cyanobacterial aggregates in a eutrophic lake.</title>
        <authorList>
            <person name="Cai H."/>
        </authorList>
    </citation>
    <scope>NUCLEOTIDE SEQUENCE [LARGE SCALE GENOMIC DNA]</scope>
    <source>
        <strain evidence="1 2">TH021</strain>
    </source>
</reference>
<proteinExistence type="predicted"/>
<name>A0A255ZX37_9FLAO</name>
<evidence type="ECO:0000313" key="1">
    <source>
        <dbReference type="EMBL" id="OYQ45939.1"/>
    </source>
</evidence>
<organism evidence="1 2">
    <name type="scientific">Flavobacterium cyanobacteriorum</name>
    <dbReference type="NCBI Taxonomy" id="2022802"/>
    <lineage>
        <taxon>Bacteria</taxon>
        <taxon>Pseudomonadati</taxon>
        <taxon>Bacteroidota</taxon>
        <taxon>Flavobacteriia</taxon>
        <taxon>Flavobacteriales</taxon>
        <taxon>Flavobacteriaceae</taxon>
        <taxon>Flavobacterium</taxon>
    </lineage>
</organism>
<dbReference type="OrthoDB" id="1366213at2"/>
<keyword evidence="2" id="KW-1185">Reference proteome</keyword>
<comment type="caution">
    <text evidence="1">The sequence shown here is derived from an EMBL/GenBank/DDBJ whole genome shotgun (WGS) entry which is preliminary data.</text>
</comment>
<dbReference type="Proteomes" id="UP000216605">
    <property type="component" value="Unassembled WGS sequence"/>
</dbReference>
<dbReference type="AlphaFoldDB" id="A0A255ZX37"/>